<accession>A0AAF0W4X9</accession>
<name>A0AAF0W4X9_DAUCS</name>
<evidence type="ECO:0000313" key="3">
    <source>
        <dbReference type="EMBL" id="WOG83097.1"/>
    </source>
</evidence>
<dbReference type="GO" id="GO:0002151">
    <property type="term" value="F:G-quadruplex RNA binding"/>
    <property type="evidence" value="ECO:0007669"/>
    <property type="project" value="InterPro"/>
</dbReference>
<dbReference type="InterPro" id="IPR025999">
    <property type="entry name" value="MCRS_N"/>
</dbReference>
<dbReference type="Proteomes" id="UP000077755">
    <property type="component" value="Chromosome 1"/>
</dbReference>
<feature type="domain" description="FHA" evidence="2">
    <location>
        <begin position="718"/>
        <end position="776"/>
    </location>
</feature>
<dbReference type="EMBL" id="CP093343">
    <property type="protein sequence ID" value="WOG83097.1"/>
    <property type="molecule type" value="Genomic_DNA"/>
</dbReference>
<reference evidence="3" key="2">
    <citation type="submission" date="2022-03" db="EMBL/GenBank/DDBJ databases">
        <title>Draft title - Genomic analysis of global carrot germplasm unveils the trajectory of domestication and the origin of high carotenoid orange carrot.</title>
        <authorList>
            <person name="Iorizzo M."/>
            <person name="Ellison S."/>
            <person name="Senalik D."/>
            <person name="Macko-Podgorni A."/>
            <person name="Grzebelus D."/>
            <person name="Bostan H."/>
            <person name="Rolling W."/>
            <person name="Curaba J."/>
            <person name="Simon P."/>
        </authorList>
    </citation>
    <scope>NUCLEOTIDE SEQUENCE</scope>
    <source>
        <tissue evidence="3">Leaf</tissue>
    </source>
</reference>
<sequence>MAGKVSNLASSSPWIPRDDLLLKNAVEAGASFEALAKGAVRLSRTFTAPELRERWHLLLCDPDVSIQASARMLELEISGFDSPHSKRKNLSIRRQYNAIRTRLKTELFDSNDVCLLGTSVHDSGSGGTNYMLRDCFSDQVGLEDSDFDVLHRDFPQQAGDIGPAGSVDHTVNVYETQCRNLTDYNHLVTNVREDNVYGFSENIPSMVADDARGSPKSLYTSTQYPPQELPNDNHFEADSDGSVLLLQATGFSSQMPRLPLRKTMEDMPVPAMPVHMNERDTTHVVEKASQLSDNYLKRGKNASGVDVNSEHLMKNRQNGECHNLEAVGSNVSQGEFSDLSCSLLNFPNADEFLLMNVDGKDAMHSASNENVDSLFINSAGDAKESGLCNIEPLKLCNIEPCTTSVSSTCPKIPCSPRGMELKNSVSFLHGDVQHNTIHAEINVASTSILHSDSSQFKEEVCCMLNTEDTEIPCNDDIFLLIHSTSCSPVQKPFTISSIDRSSSADEEDIDRGVYLMEKVNDPALSYEPSPARGLNKLPELYRGLPLAGGKIKSEVLDPKFSSLQPGDFSKTTRDLSQSRSVATSVTFADGVIEEDVKVEPLVSDNLSAYMETALPAEAVSEIVDNPSASEQDEPESENDVPYFSDIEAMILEMDLPPHDQDSYTSSRRLKHEDADARKKIIRLEQCARASLRRKMTSHRALAFLYGRRLKHYLKKMEVLLGRSTDDFDVDIDLRKEGRVRASSISRRQASIKMKTDGSFAIKNLSKSSILVNGKAIACEQSSCLSSSSLIEIKGMSFVFEINHKYVRQYLDTFIKNTA</sequence>
<dbReference type="GO" id="GO:0031011">
    <property type="term" value="C:Ino80 complex"/>
    <property type="evidence" value="ECO:0007669"/>
    <property type="project" value="InterPro"/>
</dbReference>
<dbReference type="GO" id="GO:0045944">
    <property type="term" value="P:positive regulation of transcription by RNA polymerase II"/>
    <property type="evidence" value="ECO:0007669"/>
    <property type="project" value="TreeGrafter"/>
</dbReference>
<dbReference type="InterPro" id="IPR008984">
    <property type="entry name" value="SMAD_FHA_dom_sf"/>
</dbReference>
<evidence type="ECO:0000259" key="2">
    <source>
        <dbReference type="PROSITE" id="PS50006"/>
    </source>
</evidence>
<dbReference type="SMART" id="SM00240">
    <property type="entry name" value="FHA"/>
    <property type="match status" value="1"/>
</dbReference>
<feature type="region of interest" description="Disordered" evidence="1">
    <location>
        <begin position="208"/>
        <end position="234"/>
    </location>
</feature>
<dbReference type="PROSITE" id="PS50006">
    <property type="entry name" value="FHA_DOMAIN"/>
    <property type="match status" value="1"/>
</dbReference>
<keyword evidence="4" id="KW-1185">Reference proteome</keyword>
<evidence type="ECO:0000256" key="1">
    <source>
        <dbReference type="SAM" id="MobiDB-lite"/>
    </source>
</evidence>
<organism evidence="3 4">
    <name type="scientific">Daucus carota subsp. sativus</name>
    <name type="common">Carrot</name>
    <dbReference type="NCBI Taxonomy" id="79200"/>
    <lineage>
        <taxon>Eukaryota</taxon>
        <taxon>Viridiplantae</taxon>
        <taxon>Streptophyta</taxon>
        <taxon>Embryophyta</taxon>
        <taxon>Tracheophyta</taxon>
        <taxon>Spermatophyta</taxon>
        <taxon>Magnoliopsida</taxon>
        <taxon>eudicotyledons</taxon>
        <taxon>Gunneridae</taxon>
        <taxon>Pentapetalae</taxon>
        <taxon>asterids</taxon>
        <taxon>campanulids</taxon>
        <taxon>Apiales</taxon>
        <taxon>Apiaceae</taxon>
        <taxon>Apioideae</taxon>
        <taxon>Scandiceae</taxon>
        <taxon>Daucinae</taxon>
        <taxon>Daucus</taxon>
        <taxon>Daucus sect. Daucus</taxon>
    </lineage>
</organism>
<dbReference type="PANTHER" id="PTHR13233">
    <property type="entry name" value="MICROSPHERULE PROTEIN 1"/>
    <property type="match status" value="1"/>
</dbReference>
<dbReference type="GO" id="GO:0071339">
    <property type="term" value="C:MLL1 complex"/>
    <property type="evidence" value="ECO:0007669"/>
    <property type="project" value="InterPro"/>
</dbReference>
<evidence type="ECO:0000313" key="4">
    <source>
        <dbReference type="Proteomes" id="UP000077755"/>
    </source>
</evidence>
<dbReference type="InterPro" id="IPR037912">
    <property type="entry name" value="MCRS1"/>
</dbReference>
<reference evidence="3" key="1">
    <citation type="journal article" date="2016" name="Nat. Genet.">
        <title>A high-quality carrot genome assembly provides new insights into carotenoid accumulation and asterid genome evolution.</title>
        <authorList>
            <person name="Iorizzo M."/>
            <person name="Ellison S."/>
            <person name="Senalik D."/>
            <person name="Zeng P."/>
            <person name="Satapoomin P."/>
            <person name="Huang J."/>
            <person name="Bowman M."/>
            <person name="Iovene M."/>
            <person name="Sanseverino W."/>
            <person name="Cavagnaro P."/>
            <person name="Yildiz M."/>
            <person name="Macko-Podgorni A."/>
            <person name="Moranska E."/>
            <person name="Grzebelus E."/>
            <person name="Grzebelus D."/>
            <person name="Ashrafi H."/>
            <person name="Zheng Z."/>
            <person name="Cheng S."/>
            <person name="Spooner D."/>
            <person name="Van Deynze A."/>
            <person name="Simon P."/>
        </authorList>
    </citation>
    <scope>NUCLEOTIDE SEQUENCE</scope>
    <source>
        <tissue evidence="3">Leaf</tissue>
    </source>
</reference>
<dbReference type="AlphaFoldDB" id="A0AAF0W4X9"/>
<proteinExistence type="predicted"/>
<dbReference type="Pfam" id="PF00498">
    <property type="entry name" value="FHA"/>
    <property type="match status" value="1"/>
</dbReference>
<protein>
    <recommendedName>
        <fullName evidence="2">FHA domain-containing protein</fullName>
    </recommendedName>
</protein>
<dbReference type="InterPro" id="IPR000253">
    <property type="entry name" value="FHA_dom"/>
</dbReference>
<dbReference type="GO" id="GO:0044545">
    <property type="term" value="C:NSL complex"/>
    <property type="evidence" value="ECO:0007669"/>
    <property type="project" value="TreeGrafter"/>
</dbReference>
<gene>
    <name evidence="3" type="ORF">DCAR_0102271</name>
</gene>
<dbReference type="PANTHER" id="PTHR13233:SF14">
    <property type="entry name" value="MICROSPHERULE PROTEIN"/>
    <property type="match status" value="1"/>
</dbReference>
<dbReference type="SUPFAM" id="SSF49879">
    <property type="entry name" value="SMAD/FHA domain"/>
    <property type="match status" value="1"/>
</dbReference>
<dbReference type="Pfam" id="PF13325">
    <property type="entry name" value="MCRS_N"/>
    <property type="match status" value="1"/>
</dbReference>
<dbReference type="Gene3D" id="2.60.200.20">
    <property type="match status" value="1"/>
</dbReference>